<dbReference type="SUPFAM" id="SSF111126">
    <property type="entry name" value="Ligand-binding domain in the NO signalling and Golgi transport"/>
    <property type="match status" value="1"/>
</dbReference>
<protein>
    <recommendedName>
        <fullName evidence="2">4-vinyl reductase 4VR domain-containing protein</fullName>
    </recommendedName>
</protein>
<reference evidence="1" key="1">
    <citation type="journal article" date="2014" name="Front. Microbiol.">
        <title>High frequency of phylogenetically diverse reductive dehalogenase-homologous genes in deep subseafloor sedimentary metagenomes.</title>
        <authorList>
            <person name="Kawai M."/>
            <person name="Futagami T."/>
            <person name="Toyoda A."/>
            <person name="Takaki Y."/>
            <person name="Nishi S."/>
            <person name="Hori S."/>
            <person name="Arai W."/>
            <person name="Tsubouchi T."/>
            <person name="Morono Y."/>
            <person name="Uchiyama I."/>
            <person name="Ito T."/>
            <person name="Fujiyama A."/>
            <person name="Inagaki F."/>
            <person name="Takami H."/>
        </authorList>
    </citation>
    <scope>NUCLEOTIDE SEQUENCE</scope>
    <source>
        <strain evidence="1">Expedition CK06-06</strain>
    </source>
</reference>
<comment type="caution">
    <text evidence="1">The sequence shown here is derived from an EMBL/GenBank/DDBJ whole genome shotgun (WGS) entry which is preliminary data.</text>
</comment>
<evidence type="ECO:0000313" key="1">
    <source>
        <dbReference type="EMBL" id="GAH14078.1"/>
    </source>
</evidence>
<accession>X1EZU5</accession>
<sequence>WEIIDEGKLKVIYDQCFCPIVGLYKSEVQCDCSIGWLKKNLEILFNKDVAVELAESVLRGGSKCEFLIDF</sequence>
<gene>
    <name evidence="1" type="ORF">S01H4_60144</name>
</gene>
<proteinExistence type="predicted"/>
<evidence type="ECO:0008006" key="2">
    <source>
        <dbReference type="Google" id="ProtNLM"/>
    </source>
</evidence>
<name>X1EZU5_9ZZZZ</name>
<organism evidence="1">
    <name type="scientific">marine sediment metagenome</name>
    <dbReference type="NCBI Taxonomy" id="412755"/>
    <lineage>
        <taxon>unclassified sequences</taxon>
        <taxon>metagenomes</taxon>
        <taxon>ecological metagenomes</taxon>
    </lineage>
</organism>
<dbReference type="InterPro" id="IPR024096">
    <property type="entry name" value="NO_sig/Golgi_transp_ligand-bd"/>
</dbReference>
<feature type="non-terminal residue" evidence="1">
    <location>
        <position position="1"/>
    </location>
</feature>
<dbReference type="EMBL" id="BART01035397">
    <property type="protein sequence ID" value="GAH14078.1"/>
    <property type="molecule type" value="Genomic_DNA"/>
</dbReference>
<dbReference type="AlphaFoldDB" id="X1EZU5"/>